<dbReference type="AlphaFoldDB" id="A0A2H9ZR68"/>
<sequence length="251" mass="29404">MRSINRKMRALESENMHLKEECRNHIVLLEDKIQKARNALENLNVKTQTGTKLSEWREMEIQDTQNLQIFKVPEDDILESNKVKLVREKLENLLLTEEHALKSTEISRLRRLNELLEEELHKMHNKVENLRMKENLTSTSERNAQESKRRKEVAVLLQDLHASSILAMVLEEAVMGLMQTIKGLETEILQLRMALQEEIALRTSHNGDFKEKLDVLERKNVKLKAELNAYLPIVVSLDKMILPLWRNTPFL</sequence>
<name>A0A2H9ZR68_9ASPA</name>
<gene>
    <name evidence="2" type="ORF">AXF42_Ash018345</name>
</gene>
<dbReference type="STRING" id="1088818.A0A2H9ZR68"/>
<evidence type="ECO:0000313" key="2">
    <source>
        <dbReference type="EMBL" id="PKA45794.1"/>
    </source>
</evidence>
<reference evidence="2 3" key="1">
    <citation type="journal article" date="2017" name="Nature">
        <title>The Apostasia genome and the evolution of orchids.</title>
        <authorList>
            <person name="Zhang G.Q."/>
            <person name="Liu K.W."/>
            <person name="Li Z."/>
            <person name="Lohaus R."/>
            <person name="Hsiao Y.Y."/>
            <person name="Niu S.C."/>
            <person name="Wang J.Y."/>
            <person name="Lin Y.C."/>
            <person name="Xu Q."/>
            <person name="Chen L.J."/>
            <person name="Yoshida K."/>
            <person name="Fujiwara S."/>
            <person name="Wang Z.W."/>
            <person name="Zhang Y.Q."/>
            <person name="Mitsuda N."/>
            <person name="Wang M."/>
            <person name="Liu G.H."/>
            <person name="Pecoraro L."/>
            <person name="Huang H.X."/>
            <person name="Xiao X.J."/>
            <person name="Lin M."/>
            <person name="Wu X.Y."/>
            <person name="Wu W.L."/>
            <person name="Chen Y.Y."/>
            <person name="Chang S.B."/>
            <person name="Sakamoto S."/>
            <person name="Ohme-Takagi M."/>
            <person name="Yagi M."/>
            <person name="Zeng S.J."/>
            <person name="Shen C.Y."/>
            <person name="Yeh C.M."/>
            <person name="Luo Y.B."/>
            <person name="Tsai W.C."/>
            <person name="Van de Peer Y."/>
            <person name="Liu Z.J."/>
        </authorList>
    </citation>
    <scope>NUCLEOTIDE SEQUENCE [LARGE SCALE GENOMIC DNA]</scope>
    <source>
        <strain evidence="3">cv. Shenzhen</strain>
        <tissue evidence="2">Stem</tissue>
    </source>
</reference>
<organism evidence="2 3">
    <name type="scientific">Apostasia shenzhenica</name>
    <dbReference type="NCBI Taxonomy" id="1088818"/>
    <lineage>
        <taxon>Eukaryota</taxon>
        <taxon>Viridiplantae</taxon>
        <taxon>Streptophyta</taxon>
        <taxon>Embryophyta</taxon>
        <taxon>Tracheophyta</taxon>
        <taxon>Spermatophyta</taxon>
        <taxon>Magnoliopsida</taxon>
        <taxon>Liliopsida</taxon>
        <taxon>Asparagales</taxon>
        <taxon>Orchidaceae</taxon>
        <taxon>Apostasioideae</taxon>
        <taxon>Apostasia</taxon>
    </lineage>
</organism>
<protein>
    <submittedName>
        <fullName evidence="2">Uncharacterized protein</fullName>
    </submittedName>
</protein>
<feature type="coiled-coil region" evidence="1">
    <location>
        <begin position="106"/>
        <end position="133"/>
    </location>
</feature>
<dbReference type="Proteomes" id="UP000236161">
    <property type="component" value="Unassembled WGS sequence"/>
</dbReference>
<proteinExistence type="predicted"/>
<dbReference type="EMBL" id="KZ454794">
    <property type="protein sequence ID" value="PKA45794.1"/>
    <property type="molecule type" value="Genomic_DNA"/>
</dbReference>
<evidence type="ECO:0000313" key="3">
    <source>
        <dbReference type="Proteomes" id="UP000236161"/>
    </source>
</evidence>
<keyword evidence="1" id="KW-0175">Coiled coil</keyword>
<evidence type="ECO:0000256" key="1">
    <source>
        <dbReference type="SAM" id="Coils"/>
    </source>
</evidence>
<feature type="coiled-coil region" evidence="1">
    <location>
        <begin position="1"/>
        <end position="46"/>
    </location>
</feature>
<accession>A0A2H9ZR68</accession>
<keyword evidence="3" id="KW-1185">Reference proteome</keyword>